<dbReference type="Pfam" id="PF07676">
    <property type="entry name" value="PD40"/>
    <property type="match status" value="3"/>
</dbReference>
<evidence type="ECO:0000256" key="1">
    <source>
        <dbReference type="ARBA" id="ARBA00009820"/>
    </source>
</evidence>
<organism evidence="2 3">
    <name type="scientific">Kouleothrix aurantiaca</name>
    <dbReference type="NCBI Taxonomy" id="186479"/>
    <lineage>
        <taxon>Bacteria</taxon>
        <taxon>Bacillati</taxon>
        <taxon>Chloroflexota</taxon>
        <taxon>Chloroflexia</taxon>
        <taxon>Chloroflexales</taxon>
        <taxon>Roseiflexineae</taxon>
        <taxon>Roseiflexaceae</taxon>
        <taxon>Kouleothrix</taxon>
    </lineage>
</organism>
<dbReference type="InterPro" id="IPR011659">
    <property type="entry name" value="WD40"/>
</dbReference>
<dbReference type="InterPro" id="IPR011042">
    <property type="entry name" value="6-blade_b-propeller_TolB-like"/>
</dbReference>
<evidence type="ECO:0000313" key="2">
    <source>
        <dbReference type="EMBL" id="KPV50252.1"/>
    </source>
</evidence>
<dbReference type="Gene3D" id="2.120.10.30">
    <property type="entry name" value="TolB, C-terminal domain"/>
    <property type="match status" value="2"/>
</dbReference>
<comment type="caution">
    <text evidence="2">The sequence shown here is derived from an EMBL/GenBank/DDBJ whole genome shotgun (WGS) entry which is preliminary data.</text>
</comment>
<reference evidence="2 3" key="1">
    <citation type="submission" date="2015-09" db="EMBL/GenBank/DDBJ databases">
        <title>Draft genome sequence of Kouleothrix aurantiaca JCM 19913.</title>
        <authorList>
            <person name="Hemp J."/>
        </authorList>
    </citation>
    <scope>NUCLEOTIDE SEQUENCE [LARGE SCALE GENOMIC DNA]</scope>
    <source>
        <strain evidence="2 3">COM-B</strain>
    </source>
</reference>
<evidence type="ECO:0000313" key="3">
    <source>
        <dbReference type="Proteomes" id="UP000050509"/>
    </source>
</evidence>
<accession>A0A0P9H8N7</accession>
<dbReference type="PANTHER" id="PTHR36842">
    <property type="entry name" value="PROTEIN TOLB HOMOLOG"/>
    <property type="match status" value="1"/>
</dbReference>
<proteinExistence type="inferred from homology"/>
<dbReference type="AlphaFoldDB" id="A0A0P9H8N7"/>
<sequence length="333" mass="35861">WSPDGRELLVAASLGGELALWLVPAAGGFPRRVTTMPIALQFLASPMQSFSPDGRLIAFLSEANGATELWLWEAETGHQRQLTRLGNHIAGYSWARDGQSLLVAANTRGGYDIYRVGVADGAAQRLTGDDLYEVSPVETPGGARVLYVRLSEGWTDHEIVSIAPGGGDERVIATDSDLFDYHYGRTFGVPAIAPDGSALLFRSHRSGWINYWAAPLEANGEPRQFCPQAADQSGATWSPDGRRIAFTTSAPGASNLNARQIAVMNSNGGGRAQLTAGSGPHTNAVWSPDGAWIAYVAKENSADWQVWAMRADGSAPRVLTFGPERKFYLSWGR</sequence>
<protein>
    <recommendedName>
        <fullName evidence="4">Dipeptidylpeptidase IV N-terminal domain-containing protein</fullName>
    </recommendedName>
</protein>
<dbReference type="PANTHER" id="PTHR36842:SF1">
    <property type="entry name" value="PROTEIN TOLB"/>
    <property type="match status" value="1"/>
</dbReference>
<evidence type="ECO:0008006" key="4">
    <source>
        <dbReference type="Google" id="ProtNLM"/>
    </source>
</evidence>
<name>A0A0P9H8N7_9CHLR</name>
<dbReference type="Proteomes" id="UP000050509">
    <property type="component" value="Unassembled WGS sequence"/>
</dbReference>
<gene>
    <name evidence="2" type="ORF">SE17_28050</name>
</gene>
<dbReference type="EMBL" id="LJCR01001496">
    <property type="protein sequence ID" value="KPV50252.1"/>
    <property type="molecule type" value="Genomic_DNA"/>
</dbReference>
<comment type="similarity">
    <text evidence="1">Belongs to the TolB family.</text>
</comment>
<keyword evidence="3" id="KW-1185">Reference proteome</keyword>
<feature type="non-terminal residue" evidence="2">
    <location>
        <position position="1"/>
    </location>
</feature>
<dbReference type="SUPFAM" id="SSF82171">
    <property type="entry name" value="DPP6 N-terminal domain-like"/>
    <property type="match status" value="1"/>
</dbReference>